<feature type="domain" description="Helicase C-terminal" evidence="2">
    <location>
        <begin position="461"/>
        <end position="626"/>
    </location>
</feature>
<sequence>MATDFNWLGDLSLDVQFGYLGTERVAPRRRHPQLVCNDADNTALRVIREELSTCDSFLFSVAFVSPRAVALLLTDLLEFQGQGRIVTSDYLAFNSPAAFAELLRRQRHGIDVRIHRSPAFHPKGYVFGHGDSVTAMLGSSNLTETALVKNHEWNLRVSAARASDLGRQLQQLADKQIQDSDPLTQDWVDLYASTYKAPPPRAPRSLSGRAGVTTLVPATCSDEIQEQAAASALAETTDAGFPPARPAVLPNRMQREALAAITEARADGADRAVIISATGTGKTILSALDVRAVNPDRMLFIVHREQILDRTMQEYARVLNRPLTDFGKLAGASKQIDRPFVFATIQTLSKASTLESIDPRAFDYVLVDEVHRAGAASYLKVLKHLKPDFMLGMTATPERTDGFNVYELFDYVVPYEIRLNRALEEEMLTPFHYYGIADISFEDGTSTDEFTILTRLTSPERVRHVLDALETYGQAGIRPRGLIFCSRKDEARQLSEAFNQAKLNGKQLRTVALTGDHSIPFREEVVERLERGELDYILTVDVFNEGVDIPTVNQVVMLRQTQSAIVFVQQLGRGLRKAPGKEYLVVVDFIGNYANNYLIPIALFGDESLNKESVRQNLIAAEEIGVVAGLSSVRFDKVAEARVLASISQTRLDDMPKLRLALMAMRDRVGGVPRLWDFWRFESTDPIVLATRREHYPALVQAALKEKSDLSPRQGKALELLSHEMLTAKRLGETRLLKALLESESLEREDAREVLALHGDPASERLLDSVIDTFTLEQHAEADQKRYTVGLMQRLEGGGVALTPEFRWDYRSSRPFRTEVDDLVRTGESMAASLYDSTRAFTPGRQYSRKEVCRILGWPRKYTSTLYGYRADVATGDCPIFVTLHKGDGIASSTAYEDALLDQSTMLWYSRSRRTLASAEVDHIVKGRVKLSIFVKKDDAEGSLFYYLGDATPLNFEETTMPGDGGKPLPIVRMHLKFEEPIQASLFDYFHPVVTV</sequence>
<dbReference type="SUPFAM" id="SSF52540">
    <property type="entry name" value="P-loop containing nucleoside triphosphate hydrolases"/>
    <property type="match status" value="1"/>
</dbReference>
<dbReference type="CDD" id="cd18032">
    <property type="entry name" value="DEXHc_RE_I_III_res"/>
    <property type="match status" value="1"/>
</dbReference>
<dbReference type="Pfam" id="PF11907">
    <property type="entry name" value="DUF3427"/>
    <property type="match status" value="1"/>
</dbReference>
<protein>
    <submittedName>
        <fullName evidence="3">DUF3427 domain-containing protein</fullName>
    </submittedName>
</protein>
<evidence type="ECO:0000259" key="2">
    <source>
        <dbReference type="PROSITE" id="PS51194"/>
    </source>
</evidence>
<dbReference type="Proteomes" id="UP001501285">
    <property type="component" value="Unassembled WGS sequence"/>
</dbReference>
<dbReference type="Pfam" id="PF00271">
    <property type="entry name" value="Helicase_C"/>
    <property type="match status" value="1"/>
</dbReference>
<comment type="caution">
    <text evidence="3">The sequence shown here is derived from an EMBL/GenBank/DDBJ whole genome shotgun (WGS) entry which is preliminary data.</text>
</comment>
<dbReference type="SMART" id="SM00490">
    <property type="entry name" value="HELICc"/>
    <property type="match status" value="1"/>
</dbReference>
<dbReference type="EMBL" id="BAAANB010000227">
    <property type="protein sequence ID" value="GAA1506654.1"/>
    <property type="molecule type" value="Genomic_DNA"/>
</dbReference>
<dbReference type="InterPro" id="IPR050742">
    <property type="entry name" value="Helicase_Restrict-Modif_Enz"/>
</dbReference>
<dbReference type="Gene3D" id="3.40.50.300">
    <property type="entry name" value="P-loop containing nucleotide triphosphate hydrolases"/>
    <property type="match status" value="2"/>
</dbReference>
<dbReference type="Gene3D" id="3.30.870.10">
    <property type="entry name" value="Endonuclease Chain A"/>
    <property type="match status" value="1"/>
</dbReference>
<dbReference type="PROSITE" id="PS51194">
    <property type="entry name" value="HELICASE_CTER"/>
    <property type="match status" value="1"/>
</dbReference>
<dbReference type="SMART" id="SM00487">
    <property type="entry name" value="DEXDc"/>
    <property type="match status" value="1"/>
</dbReference>
<dbReference type="Pfam" id="PF26350">
    <property type="entry name" value="DUF8090"/>
    <property type="match status" value="1"/>
</dbReference>
<dbReference type="Pfam" id="PF13091">
    <property type="entry name" value="PLDc_2"/>
    <property type="match status" value="1"/>
</dbReference>
<name>A0ABN1ZYH0_9MICO</name>
<dbReference type="CDD" id="cd18799">
    <property type="entry name" value="SF2_C_EcoAI-like"/>
    <property type="match status" value="1"/>
</dbReference>
<dbReference type="PROSITE" id="PS51192">
    <property type="entry name" value="HELICASE_ATP_BIND_1"/>
    <property type="match status" value="1"/>
</dbReference>
<evidence type="ECO:0000259" key="1">
    <source>
        <dbReference type="PROSITE" id="PS51192"/>
    </source>
</evidence>
<dbReference type="InterPro" id="IPR014001">
    <property type="entry name" value="Helicase_ATP-bd"/>
</dbReference>
<dbReference type="InterPro" id="IPR025202">
    <property type="entry name" value="PLD-like_dom"/>
</dbReference>
<accession>A0ABN1ZYH0</accession>
<dbReference type="SUPFAM" id="SSF56024">
    <property type="entry name" value="Phospholipase D/nuclease"/>
    <property type="match status" value="1"/>
</dbReference>
<keyword evidence="4" id="KW-1185">Reference proteome</keyword>
<dbReference type="RefSeq" id="WP_343995287.1">
    <property type="nucleotide sequence ID" value="NZ_BAAANB010000227.1"/>
</dbReference>
<feature type="domain" description="Helicase ATP-binding" evidence="1">
    <location>
        <begin position="263"/>
        <end position="415"/>
    </location>
</feature>
<dbReference type="InterPro" id="IPR006935">
    <property type="entry name" value="Helicase/UvrB_N"/>
</dbReference>
<evidence type="ECO:0000313" key="4">
    <source>
        <dbReference type="Proteomes" id="UP001501285"/>
    </source>
</evidence>
<dbReference type="InterPro" id="IPR001650">
    <property type="entry name" value="Helicase_C-like"/>
</dbReference>
<dbReference type="Pfam" id="PF04851">
    <property type="entry name" value="ResIII"/>
    <property type="match status" value="1"/>
</dbReference>
<dbReference type="PANTHER" id="PTHR47396">
    <property type="entry name" value="TYPE I RESTRICTION ENZYME ECOKI R PROTEIN"/>
    <property type="match status" value="1"/>
</dbReference>
<dbReference type="InterPro" id="IPR058403">
    <property type="entry name" value="DUF8090"/>
</dbReference>
<organism evidence="3 4">
    <name type="scientific">Terrabacter terrae</name>
    <dbReference type="NCBI Taxonomy" id="318434"/>
    <lineage>
        <taxon>Bacteria</taxon>
        <taxon>Bacillati</taxon>
        <taxon>Actinomycetota</taxon>
        <taxon>Actinomycetes</taxon>
        <taxon>Micrococcales</taxon>
        <taxon>Intrasporangiaceae</taxon>
        <taxon>Terrabacter</taxon>
    </lineage>
</organism>
<evidence type="ECO:0000313" key="3">
    <source>
        <dbReference type="EMBL" id="GAA1506654.1"/>
    </source>
</evidence>
<gene>
    <name evidence="3" type="ORF">GCM10009740_40730</name>
</gene>
<proteinExistence type="predicted"/>
<dbReference type="InterPro" id="IPR021835">
    <property type="entry name" value="DUF3427"/>
</dbReference>
<dbReference type="PANTHER" id="PTHR47396:SF1">
    <property type="entry name" value="ATP-DEPENDENT HELICASE IRC3-RELATED"/>
    <property type="match status" value="1"/>
</dbReference>
<reference evidence="3 4" key="1">
    <citation type="journal article" date="2019" name="Int. J. Syst. Evol. Microbiol.">
        <title>The Global Catalogue of Microorganisms (GCM) 10K type strain sequencing project: providing services to taxonomists for standard genome sequencing and annotation.</title>
        <authorList>
            <consortium name="The Broad Institute Genomics Platform"/>
            <consortium name="The Broad Institute Genome Sequencing Center for Infectious Disease"/>
            <person name="Wu L."/>
            <person name="Ma J."/>
        </authorList>
    </citation>
    <scope>NUCLEOTIDE SEQUENCE [LARGE SCALE GENOMIC DNA]</scope>
    <source>
        <strain evidence="3 4">JCM 14283</strain>
    </source>
</reference>
<dbReference type="InterPro" id="IPR027417">
    <property type="entry name" value="P-loop_NTPase"/>
</dbReference>